<organism evidence="5 6">
    <name type="scientific">Megamonas hypermegale</name>
    <dbReference type="NCBI Taxonomy" id="158847"/>
    <lineage>
        <taxon>Bacteria</taxon>
        <taxon>Bacillati</taxon>
        <taxon>Bacillota</taxon>
        <taxon>Negativicutes</taxon>
        <taxon>Selenomonadales</taxon>
        <taxon>Selenomonadaceae</taxon>
        <taxon>Megamonas</taxon>
    </lineage>
</organism>
<dbReference type="GO" id="GO:0009307">
    <property type="term" value="P:DNA restriction-modification system"/>
    <property type="evidence" value="ECO:0007669"/>
    <property type="project" value="UniProtKB-KW"/>
</dbReference>
<dbReference type="Pfam" id="PF01420">
    <property type="entry name" value="Methylase_S"/>
    <property type="match status" value="2"/>
</dbReference>
<evidence type="ECO:0000313" key="6">
    <source>
        <dbReference type="Proteomes" id="UP000215383"/>
    </source>
</evidence>
<accession>A0A239TRP4</accession>
<dbReference type="InterPro" id="IPR000055">
    <property type="entry name" value="Restrct_endonuc_typeI_TRD"/>
</dbReference>
<evidence type="ECO:0000256" key="1">
    <source>
        <dbReference type="ARBA" id="ARBA00010923"/>
    </source>
</evidence>
<dbReference type="Gene3D" id="3.90.220.20">
    <property type="entry name" value="DNA methylase specificity domains"/>
    <property type="match status" value="2"/>
</dbReference>
<dbReference type="GeneID" id="78507320"/>
<evidence type="ECO:0000259" key="4">
    <source>
        <dbReference type="Pfam" id="PF01420"/>
    </source>
</evidence>
<protein>
    <submittedName>
        <fullName evidence="5">Restriction enzyme BgcI subunit beta</fullName>
        <ecNumber evidence="5">3.1.21.-</ecNumber>
    </submittedName>
</protein>
<dbReference type="GO" id="GO:0016787">
    <property type="term" value="F:hydrolase activity"/>
    <property type="evidence" value="ECO:0007669"/>
    <property type="project" value="UniProtKB-KW"/>
</dbReference>
<dbReference type="InterPro" id="IPR044946">
    <property type="entry name" value="Restrct_endonuc_typeI_TRD_sf"/>
</dbReference>
<dbReference type="eggNOG" id="COG0732">
    <property type="taxonomic scope" value="Bacteria"/>
</dbReference>
<evidence type="ECO:0000256" key="3">
    <source>
        <dbReference type="ARBA" id="ARBA00023125"/>
    </source>
</evidence>
<dbReference type="REBASE" id="216007">
    <property type="entry name" value="S.Mhy10570ORF1317P"/>
</dbReference>
<evidence type="ECO:0000256" key="2">
    <source>
        <dbReference type="ARBA" id="ARBA00022747"/>
    </source>
</evidence>
<dbReference type="GO" id="GO:0003677">
    <property type="term" value="F:DNA binding"/>
    <property type="evidence" value="ECO:0007669"/>
    <property type="project" value="UniProtKB-KW"/>
</dbReference>
<dbReference type="SUPFAM" id="SSF116734">
    <property type="entry name" value="DNA methylase specificity domain"/>
    <property type="match status" value="2"/>
</dbReference>
<feature type="domain" description="Type I restriction modification DNA specificity" evidence="4">
    <location>
        <begin position="184"/>
        <end position="333"/>
    </location>
</feature>
<dbReference type="RefSeq" id="WP_027889851.1">
    <property type="nucleotide sequence ID" value="NZ_LT906446.1"/>
</dbReference>
<feature type="domain" description="Type I restriction modification DNA specificity" evidence="4">
    <location>
        <begin position="6"/>
        <end position="166"/>
    </location>
</feature>
<keyword evidence="3" id="KW-0238">DNA-binding</keyword>
<dbReference type="Proteomes" id="UP000215383">
    <property type="component" value="Chromosome 1"/>
</dbReference>
<sequence length="373" mass="43478">MNLEFKKWHQYQINDLFDVVYGVNLELNACIETTKKDPDSVNFVSRSKDNNGVTAYVKLIEGLKPQDAGIITVASGGSSVLSTFVQNEPFYSGRDLYLLIPKSKYKKNMSMEVKLYICTIIMKNKYRYSFGRQANKTLPYIELKLPTKNHEPDWNFMENYIKSLHHKPLTTKNHNYDVLPLIYDDWKEFILNDIFELRGGFYNKKPEHSIEGKIPFLASTESNNGVTEFYSLEDIKSWDKIGNEDNTLEKKLYQGNCIAVTVNGSVCNAFYQKEQFTCSHDITAFYIKQYEMSPSLAIFLCTIIMKDKYRWSYGRKPHDIKKFGKSIIKLPIKHNLDGTPFIDNTYTYSKKGYVPNWKFMEDYIKSLPYGDRI</sequence>
<gene>
    <name evidence="5" type="primary">bcgIB</name>
    <name evidence="5" type="ORF">SAMEA4364220_01318</name>
</gene>
<name>A0A239TRP4_9FIRM</name>
<reference evidence="5 6" key="1">
    <citation type="submission" date="2017-06" db="EMBL/GenBank/DDBJ databases">
        <authorList>
            <consortium name="Pathogen Informatics"/>
        </authorList>
    </citation>
    <scope>NUCLEOTIDE SEQUENCE [LARGE SCALE GENOMIC DNA]</scope>
    <source>
        <strain evidence="5 6">NCTC10570</strain>
    </source>
</reference>
<proteinExistence type="inferred from homology"/>
<keyword evidence="2" id="KW-0680">Restriction system</keyword>
<keyword evidence="5" id="KW-0378">Hydrolase</keyword>
<comment type="similarity">
    <text evidence="1">Belongs to the type-I restriction system S methylase family.</text>
</comment>
<evidence type="ECO:0000313" key="5">
    <source>
        <dbReference type="EMBL" id="SNV00480.1"/>
    </source>
</evidence>
<dbReference type="AlphaFoldDB" id="A0A239TRP4"/>
<keyword evidence="6" id="KW-1185">Reference proteome</keyword>
<dbReference type="EC" id="3.1.21.-" evidence="5"/>
<dbReference type="EMBL" id="LT906446">
    <property type="protein sequence ID" value="SNV00480.1"/>
    <property type="molecule type" value="Genomic_DNA"/>
</dbReference>